<proteinExistence type="predicted"/>
<name>A0ABW1Z227_9RHOB</name>
<evidence type="ECO:0000256" key="2">
    <source>
        <dbReference type="SAM" id="MobiDB-lite"/>
    </source>
</evidence>
<dbReference type="RefSeq" id="WP_120350917.1">
    <property type="nucleotide sequence ID" value="NZ_JBHSWA010000001.1"/>
</dbReference>
<feature type="coiled-coil region" evidence="1">
    <location>
        <begin position="176"/>
        <end position="224"/>
    </location>
</feature>
<evidence type="ECO:0000256" key="3">
    <source>
        <dbReference type="SAM" id="Phobius"/>
    </source>
</evidence>
<sequence>MSQLRSFAYLIQFAFQRLAVVVFALAALALTMASIMAGIGLWDWISLDLRYGGEPVENAGMYAQLTLTALAVGLCFFLPTNRRVMQLETSHRQFNVGMQDVARAYGAVHAADRAETFQMSSEFDSVRERLAYLRDHPDLSTLEPAVLEMAAQMSHVARDLAEVYSDEKLARARSFLKQRQEEVELFNSRLDQAKAISTEMKHWLHEVELEESVAVAQLERLRDEMREIMPELGLERVVQTEAPERQPEPTSLDNIVIDLPPKAAE</sequence>
<feature type="region of interest" description="Disordered" evidence="2">
    <location>
        <begin position="241"/>
        <end position="265"/>
    </location>
</feature>
<keyword evidence="3" id="KW-1133">Transmembrane helix</keyword>
<feature type="transmembrane region" description="Helical" evidence="3">
    <location>
        <begin position="20"/>
        <end position="42"/>
    </location>
</feature>
<evidence type="ECO:0000313" key="4">
    <source>
        <dbReference type="EMBL" id="MFC6643131.1"/>
    </source>
</evidence>
<gene>
    <name evidence="4" type="ORF">ACFQAU_16935</name>
</gene>
<keyword evidence="3" id="KW-0812">Transmembrane</keyword>
<organism evidence="4 5">
    <name type="scientific">Sulfitobacter profundi</name>
    <dbReference type="NCBI Taxonomy" id="2679961"/>
    <lineage>
        <taxon>Bacteria</taxon>
        <taxon>Pseudomonadati</taxon>
        <taxon>Pseudomonadota</taxon>
        <taxon>Alphaproteobacteria</taxon>
        <taxon>Rhodobacterales</taxon>
        <taxon>Roseobacteraceae</taxon>
        <taxon>Sulfitobacter</taxon>
    </lineage>
</organism>
<accession>A0ABW1Z227</accession>
<comment type="caution">
    <text evidence="4">The sequence shown here is derived from an EMBL/GenBank/DDBJ whole genome shotgun (WGS) entry which is preliminary data.</text>
</comment>
<evidence type="ECO:0000313" key="5">
    <source>
        <dbReference type="Proteomes" id="UP001596403"/>
    </source>
</evidence>
<keyword evidence="3" id="KW-0472">Membrane</keyword>
<evidence type="ECO:0000256" key="1">
    <source>
        <dbReference type="SAM" id="Coils"/>
    </source>
</evidence>
<keyword evidence="1" id="KW-0175">Coiled coil</keyword>
<feature type="transmembrane region" description="Helical" evidence="3">
    <location>
        <begin position="62"/>
        <end position="80"/>
    </location>
</feature>
<keyword evidence="5" id="KW-1185">Reference proteome</keyword>
<dbReference type="EMBL" id="JBHSWA010000001">
    <property type="protein sequence ID" value="MFC6643131.1"/>
    <property type="molecule type" value="Genomic_DNA"/>
</dbReference>
<protein>
    <submittedName>
        <fullName evidence="4">DNA repair protein</fullName>
    </submittedName>
</protein>
<dbReference type="Proteomes" id="UP001596403">
    <property type="component" value="Unassembled WGS sequence"/>
</dbReference>
<reference evidence="5" key="1">
    <citation type="journal article" date="2019" name="Int. J. Syst. Evol. Microbiol.">
        <title>The Global Catalogue of Microorganisms (GCM) 10K type strain sequencing project: providing services to taxonomists for standard genome sequencing and annotation.</title>
        <authorList>
            <consortium name="The Broad Institute Genomics Platform"/>
            <consortium name="The Broad Institute Genome Sequencing Center for Infectious Disease"/>
            <person name="Wu L."/>
            <person name="Ma J."/>
        </authorList>
    </citation>
    <scope>NUCLEOTIDE SEQUENCE [LARGE SCALE GENOMIC DNA]</scope>
    <source>
        <strain evidence="5">NBRC 111368</strain>
    </source>
</reference>